<reference evidence="3 4" key="1">
    <citation type="submission" date="2013-07" db="EMBL/GenBank/DDBJ databases">
        <title>Completed genome of Sphingomonas sanxanigenens NX02.</title>
        <authorList>
            <person name="Ma T."/>
            <person name="Huang H."/>
            <person name="Wu M."/>
            <person name="Li X."/>
            <person name="Li G."/>
        </authorList>
    </citation>
    <scope>NUCLEOTIDE SEQUENCE [LARGE SCALE GENOMIC DNA]</scope>
    <source>
        <strain evidence="3 4">NX02</strain>
    </source>
</reference>
<dbReference type="InterPro" id="IPR029057">
    <property type="entry name" value="PRTase-like"/>
</dbReference>
<dbReference type="PIRSF" id="PIRSF020979">
    <property type="entry name" value="UCP020979"/>
    <property type="match status" value="1"/>
</dbReference>
<dbReference type="Pfam" id="PF15608">
    <property type="entry name" value="PELOTA_1"/>
    <property type="match status" value="1"/>
</dbReference>
<dbReference type="InterPro" id="IPR011215">
    <property type="entry name" value="StiP_N"/>
</dbReference>
<dbReference type="InterPro" id="IPR028157">
    <property type="entry name" value="PELOTA_dom"/>
</dbReference>
<evidence type="ECO:0000313" key="3">
    <source>
        <dbReference type="EMBL" id="AHE54313.1"/>
    </source>
</evidence>
<evidence type="ECO:0000259" key="1">
    <source>
        <dbReference type="Pfam" id="PF11202"/>
    </source>
</evidence>
<dbReference type="Pfam" id="PF11202">
    <property type="entry name" value="StiP"/>
    <property type="match status" value="1"/>
</dbReference>
<gene>
    <name evidence="3" type="ORF">NX02_13075</name>
</gene>
<dbReference type="KEGG" id="ssan:NX02_13075"/>
<protein>
    <submittedName>
        <fullName evidence="3">Uncharacterized protein</fullName>
    </submittedName>
</protein>
<evidence type="ECO:0000313" key="4">
    <source>
        <dbReference type="Proteomes" id="UP000018851"/>
    </source>
</evidence>
<accession>W0ADD0</accession>
<sequence>MRGAEMVGFPGSYDPADVTFLMKPVALAPTDVDTKERLIQSGRRHYSEMLSAESLPDPIYIELYQAALARNGMRLAADVAGLALALAERAGPGREVVIVSLARAGTPIGALLARALRRQGRSAPHYSVSIIRDRGIDRVALEHIASRHDPKDIVFVDGWTGKGAISTELQACLADRPFGVAPFLTVIADPAGRADLAATEDDYLIASGLLNSIVSGLVSRSILNDTVVGPGDFHACVTYPQFAAHDVTRAFVETIDALATEVVPTRDPRDDAQRAETSAACDALVGTLMARLNIADRNRVKPGIAEATRAVLRRIPDRLFVRDPADPDVAHLIHLAGGRGVPVDRLDPDCRFRAVAIIKSLGSE</sequence>
<dbReference type="EMBL" id="CP006644">
    <property type="protein sequence ID" value="AHE54313.1"/>
    <property type="molecule type" value="Genomic_DNA"/>
</dbReference>
<feature type="domain" description="Cysteine protease StiP N-terminal" evidence="1">
    <location>
        <begin position="11"/>
        <end position="255"/>
    </location>
</feature>
<organism evidence="3 4">
    <name type="scientific">Sphingomonas sanxanigenens DSM 19645 = NX02</name>
    <dbReference type="NCBI Taxonomy" id="1123269"/>
    <lineage>
        <taxon>Bacteria</taxon>
        <taxon>Pseudomonadati</taxon>
        <taxon>Pseudomonadota</taxon>
        <taxon>Alphaproteobacteria</taxon>
        <taxon>Sphingomonadales</taxon>
        <taxon>Sphingomonadaceae</taxon>
        <taxon>Sphingomonas</taxon>
    </lineage>
</organism>
<dbReference type="eggNOG" id="COG1358">
    <property type="taxonomic scope" value="Bacteria"/>
</dbReference>
<dbReference type="AlphaFoldDB" id="W0ADD0"/>
<name>W0ADD0_9SPHN</name>
<feature type="domain" description="PELOTA RNA-binding" evidence="2">
    <location>
        <begin position="283"/>
        <end position="360"/>
    </location>
</feature>
<dbReference type="PATRIC" id="fig|1123269.5.peg.2545"/>
<dbReference type="SUPFAM" id="SSF53271">
    <property type="entry name" value="PRTase-like"/>
    <property type="match status" value="1"/>
</dbReference>
<dbReference type="InterPro" id="IPR048336">
    <property type="entry name" value="StiP-like"/>
</dbReference>
<dbReference type="STRING" id="1123269.NX02_13075"/>
<proteinExistence type="predicted"/>
<evidence type="ECO:0000259" key="2">
    <source>
        <dbReference type="Pfam" id="PF15608"/>
    </source>
</evidence>
<dbReference type="Proteomes" id="UP000018851">
    <property type="component" value="Chromosome"/>
</dbReference>
<dbReference type="HOGENOM" id="CLU_032640_1_0_5"/>
<keyword evidence="4" id="KW-1185">Reference proteome</keyword>